<dbReference type="Pfam" id="PF07730">
    <property type="entry name" value="HisKA_3"/>
    <property type="match status" value="1"/>
</dbReference>
<dbReference type="PANTHER" id="PTHR24421:SF63">
    <property type="entry name" value="SENSOR HISTIDINE KINASE DESK"/>
    <property type="match status" value="1"/>
</dbReference>
<dbReference type="Gene3D" id="1.20.5.1930">
    <property type="match status" value="1"/>
</dbReference>
<dbReference type="CDD" id="cd16917">
    <property type="entry name" value="HATPase_UhpB-NarQ-NarX-like"/>
    <property type="match status" value="1"/>
</dbReference>
<evidence type="ECO:0000313" key="6">
    <source>
        <dbReference type="EMBL" id="MFI6499339.1"/>
    </source>
</evidence>
<organism evidence="6 7">
    <name type="scientific">Nonomuraea typhae</name>
    <dbReference type="NCBI Taxonomy" id="2603600"/>
    <lineage>
        <taxon>Bacteria</taxon>
        <taxon>Bacillati</taxon>
        <taxon>Actinomycetota</taxon>
        <taxon>Actinomycetes</taxon>
        <taxon>Streptosporangiales</taxon>
        <taxon>Streptosporangiaceae</taxon>
        <taxon>Nonomuraea</taxon>
    </lineage>
</organism>
<feature type="domain" description="Signal transduction histidine kinase subgroup 3 dimerisation and phosphoacceptor" evidence="5">
    <location>
        <begin position="178"/>
        <end position="238"/>
    </location>
</feature>
<keyword evidence="2 6" id="KW-0418">Kinase</keyword>
<dbReference type="PANTHER" id="PTHR24421">
    <property type="entry name" value="NITRATE/NITRITE SENSOR PROTEIN NARX-RELATED"/>
    <property type="match status" value="1"/>
</dbReference>
<dbReference type="GO" id="GO:0016301">
    <property type="term" value="F:kinase activity"/>
    <property type="evidence" value="ECO:0007669"/>
    <property type="project" value="UniProtKB-KW"/>
</dbReference>
<evidence type="ECO:0000256" key="2">
    <source>
        <dbReference type="ARBA" id="ARBA00022777"/>
    </source>
</evidence>
<protein>
    <submittedName>
        <fullName evidence="6">Histidine kinase</fullName>
    </submittedName>
</protein>
<feature type="transmembrane region" description="Helical" evidence="4">
    <location>
        <begin position="12"/>
        <end position="38"/>
    </location>
</feature>
<dbReference type="InterPro" id="IPR011712">
    <property type="entry name" value="Sig_transdc_His_kin_sub3_dim/P"/>
</dbReference>
<accession>A0ABW7YXY5</accession>
<proteinExistence type="predicted"/>
<keyword evidence="7" id="KW-1185">Reference proteome</keyword>
<keyword evidence="4" id="KW-0472">Membrane</keyword>
<keyword evidence="4" id="KW-0812">Transmembrane</keyword>
<dbReference type="InterPro" id="IPR050482">
    <property type="entry name" value="Sensor_HK_TwoCompSys"/>
</dbReference>
<dbReference type="SUPFAM" id="SSF55874">
    <property type="entry name" value="ATPase domain of HSP90 chaperone/DNA topoisomerase II/histidine kinase"/>
    <property type="match status" value="1"/>
</dbReference>
<name>A0ABW7YXY5_9ACTN</name>
<evidence type="ECO:0000256" key="1">
    <source>
        <dbReference type="ARBA" id="ARBA00022679"/>
    </source>
</evidence>
<feature type="transmembrane region" description="Helical" evidence="4">
    <location>
        <begin position="50"/>
        <end position="71"/>
    </location>
</feature>
<keyword evidence="4" id="KW-1133">Transmembrane helix</keyword>
<feature type="transmembrane region" description="Helical" evidence="4">
    <location>
        <begin position="118"/>
        <end position="134"/>
    </location>
</feature>
<evidence type="ECO:0000259" key="5">
    <source>
        <dbReference type="Pfam" id="PF07730"/>
    </source>
</evidence>
<dbReference type="EMBL" id="JBITGY010000004">
    <property type="protein sequence ID" value="MFI6499339.1"/>
    <property type="molecule type" value="Genomic_DNA"/>
</dbReference>
<evidence type="ECO:0000313" key="7">
    <source>
        <dbReference type="Proteomes" id="UP001612741"/>
    </source>
</evidence>
<gene>
    <name evidence="6" type="ORF">ACIBG2_18270</name>
</gene>
<comment type="caution">
    <text evidence="6">The sequence shown here is derived from an EMBL/GenBank/DDBJ whole genome shotgun (WGS) entry which is preliminary data.</text>
</comment>
<keyword evidence="3" id="KW-0902">Two-component regulatory system</keyword>
<dbReference type="InterPro" id="IPR036890">
    <property type="entry name" value="HATPase_C_sf"/>
</dbReference>
<dbReference type="Gene3D" id="3.30.565.10">
    <property type="entry name" value="Histidine kinase-like ATPase, C-terminal domain"/>
    <property type="match status" value="1"/>
</dbReference>
<evidence type="ECO:0000256" key="3">
    <source>
        <dbReference type="ARBA" id="ARBA00023012"/>
    </source>
</evidence>
<feature type="transmembrane region" description="Helical" evidence="4">
    <location>
        <begin position="91"/>
        <end position="111"/>
    </location>
</feature>
<dbReference type="RefSeq" id="WP_397082556.1">
    <property type="nucleotide sequence ID" value="NZ_JBITGY010000004.1"/>
</dbReference>
<reference evidence="6 7" key="1">
    <citation type="submission" date="2024-10" db="EMBL/GenBank/DDBJ databases">
        <title>The Natural Products Discovery Center: Release of the First 8490 Sequenced Strains for Exploring Actinobacteria Biosynthetic Diversity.</title>
        <authorList>
            <person name="Kalkreuter E."/>
            <person name="Kautsar S.A."/>
            <person name="Yang D."/>
            <person name="Bader C.D."/>
            <person name="Teijaro C.N."/>
            <person name="Fluegel L."/>
            <person name="Davis C.M."/>
            <person name="Simpson J.R."/>
            <person name="Lauterbach L."/>
            <person name="Steele A.D."/>
            <person name="Gui C."/>
            <person name="Meng S."/>
            <person name="Li G."/>
            <person name="Viehrig K."/>
            <person name="Ye F."/>
            <person name="Su P."/>
            <person name="Kiefer A.F."/>
            <person name="Nichols A."/>
            <person name="Cepeda A.J."/>
            <person name="Yan W."/>
            <person name="Fan B."/>
            <person name="Jiang Y."/>
            <person name="Adhikari A."/>
            <person name="Zheng C.-J."/>
            <person name="Schuster L."/>
            <person name="Cowan T.M."/>
            <person name="Smanski M.J."/>
            <person name="Chevrette M.G."/>
            <person name="De Carvalho L.P.S."/>
            <person name="Shen B."/>
        </authorList>
    </citation>
    <scope>NUCLEOTIDE SEQUENCE [LARGE SCALE GENOMIC DNA]</scope>
    <source>
        <strain evidence="6 7">NPDC050545</strain>
    </source>
</reference>
<keyword evidence="1" id="KW-0808">Transferase</keyword>
<evidence type="ECO:0000256" key="4">
    <source>
        <dbReference type="SAM" id="Phobius"/>
    </source>
</evidence>
<dbReference type="Proteomes" id="UP001612741">
    <property type="component" value="Unassembled WGS sequence"/>
</dbReference>
<sequence length="371" mass="39945">MEPPSRLRSLGIAALSPLLLGAFVLAPGAVGLVVLGVLSAQPSGPGALAVRLGCLAAVAGLHAWAVLSVLRTRRPPWVPLLGQVALTLAPMGFWAGWTPVAILLTGSLLVVAERLRSWGLVLTALCSGPLMVLLESDPWLMAAPALGLAEYAVISLTVRAHSLRAVLTDQVCRAVEQERHRLTRDLHDLVGHRLTLLILRIELVQRQFEKSGGQGREELDEALELVRGVTEDVRSVAHLGQRYSLETELESACSVLESGGVACRLDVAVGALPQPAVQVLTHVLREGITNILRHATARECSIQVLEEGGMVLLSILNDGARKARKPPGLGLRNLRERVVEYGGWFEARAMHHGRFRMSAYIPGKPNYSGEV</sequence>